<dbReference type="Gene3D" id="3.30.1140.40">
    <property type="entry name" value="Tctex-1"/>
    <property type="match status" value="1"/>
</dbReference>
<dbReference type="GO" id="GO:0007018">
    <property type="term" value="P:microtubule-based movement"/>
    <property type="evidence" value="ECO:0007669"/>
    <property type="project" value="TreeGrafter"/>
</dbReference>
<feature type="region of interest" description="Disordered" evidence="2">
    <location>
        <begin position="286"/>
        <end position="309"/>
    </location>
</feature>
<proteinExistence type="inferred from homology"/>
<dbReference type="AlphaFoldDB" id="A0A8J5ZZG2"/>
<organism evidence="3 4">
    <name type="scientific">Galemys pyrenaicus</name>
    <name type="common">Iberian desman</name>
    <name type="synonym">Pyrenean desman</name>
    <dbReference type="NCBI Taxonomy" id="202257"/>
    <lineage>
        <taxon>Eukaryota</taxon>
        <taxon>Metazoa</taxon>
        <taxon>Chordata</taxon>
        <taxon>Craniata</taxon>
        <taxon>Vertebrata</taxon>
        <taxon>Euteleostomi</taxon>
        <taxon>Mammalia</taxon>
        <taxon>Eutheria</taxon>
        <taxon>Laurasiatheria</taxon>
        <taxon>Eulipotyphla</taxon>
        <taxon>Talpidae</taxon>
        <taxon>Galemys</taxon>
    </lineage>
</organism>
<reference evidence="3" key="1">
    <citation type="journal article" date="2021" name="Evol. Appl.">
        <title>The genome of the Pyrenean desman and the effects of bottlenecks and inbreeding on the genomic landscape of an endangered species.</title>
        <authorList>
            <person name="Escoda L."/>
            <person name="Castresana J."/>
        </authorList>
    </citation>
    <scope>NUCLEOTIDE SEQUENCE</scope>
    <source>
        <strain evidence="3">IBE-C5619</strain>
    </source>
</reference>
<dbReference type="InterPro" id="IPR005334">
    <property type="entry name" value="Tctex-1-like"/>
</dbReference>
<dbReference type="GO" id="GO:0005868">
    <property type="term" value="C:cytoplasmic dynein complex"/>
    <property type="evidence" value="ECO:0007669"/>
    <property type="project" value="TreeGrafter"/>
</dbReference>
<dbReference type="GO" id="GO:0005737">
    <property type="term" value="C:cytoplasm"/>
    <property type="evidence" value="ECO:0007669"/>
    <property type="project" value="TreeGrafter"/>
</dbReference>
<feature type="compositionally biased region" description="Basic residues" evidence="2">
    <location>
        <begin position="346"/>
        <end position="360"/>
    </location>
</feature>
<feature type="region of interest" description="Disordered" evidence="2">
    <location>
        <begin position="330"/>
        <end position="379"/>
    </location>
</feature>
<dbReference type="PANTHER" id="PTHR21255">
    <property type="entry name" value="T-COMPLEX-ASSOCIATED-TESTIS-EXPRESSED 1/ DYNEIN LIGHT CHAIN"/>
    <property type="match status" value="1"/>
</dbReference>
<dbReference type="InterPro" id="IPR038586">
    <property type="entry name" value="Tctex-1-like_sf"/>
</dbReference>
<accession>A0A8J5ZZG2</accession>
<dbReference type="Proteomes" id="UP000700334">
    <property type="component" value="Unassembled WGS sequence"/>
</dbReference>
<sequence>MASVGGTTFPAGASSVGEGVLEADTNAGDSENTYVLRPVFQQRRVVDGTWRGDPCNRFVGQAACLKTRGREGTPWGGAGRGGLGGGTRRARYSEELPGPVGGASRAVLASAAGGPGTRPAVCGAGALRAGAVGLMFQTVSFRFRPSVVKDCIHAVLKEELTNAEYSPEEMPQLTKRLSENIKDKLKEMGFDRYKMVVQVVIGEQRGEGVFMAARCFWDADTDNYTHDVFMNVSLFGNLFFFLSEDTEKLEPWGLRRKEPRPSALRISWYECLALCRTRGPAGRNGTYWSAGGANPGDQQKGSSRVNASDPFASEHTRQFIFAFHYEDESSSHTSAEDGDGDGPHRFPSKLRSSTRSRKLRGGGTTVSRGHGCQGEVAEG</sequence>
<evidence type="ECO:0000256" key="2">
    <source>
        <dbReference type="SAM" id="MobiDB-lite"/>
    </source>
</evidence>
<dbReference type="GO" id="GO:0045505">
    <property type="term" value="F:dynein intermediate chain binding"/>
    <property type="evidence" value="ECO:0007669"/>
    <property type="project" value="TreeGrafter"/>
</dbReference>
<gene>
    <name evidence="3" type="ORF">J0S82_007302</name>
</gene>
<comment type="caution">
    <text evidence="3">The sequence shown here is derived from an EMBL/GenBank/DDBJ whole genome shotgun (WGS) entry which is preliminary data.</text>
</comment>
<keyword evidence="4" id="KW-1185">Reference proteome</keyword>
<dbReference type="FunFam" id="3.30.1140.40:FF:000003">
    <property type="entry name" value="tctex1 domain-containing protein 2"/>
    <property type="match status" value="1"/>
</dbReference>
<feature type="compositionally biased region" description="Polar residues" evidence="2">
    <location>
        <begin position="296"/>
        <end position="306"/>
    </location>
</feature>
<evidence type="ECO:0000313" key="4">
    <source>
        <dbReference type="Proteomes" id="UP000700334"/>
    </source>
</evidence>
<dbReference type="PANTHER" id="PTHR21255:SF7">
    <property type="entry name" value="DYNEIN LIGHT CHAIN TCTEX-TYPE PROTEIN 2B"/>
    <property type="match status" value="1"/>
</dbReference>
<dbReference type="Pfam" id="PF03645">
    <property type="entry name" value="Tctex-1"/>
    <property type="match status" value="1"/>
</dbReference>
<comment type="similarity">
    <text evidence="1">Belongs to the dynein light chain Tctex-type family.</text>
</comment>
<evidence type="ECO:0000256" key="1">
    <source>
        <dbReference type="ARBA" id="ARBA00005361"/>
    </source>
</evidence>
<dbReference type="EMBL" id="JAGFMF010011859">
    <property type="protein sequence ID" value="KAG8511018.1"/>
    <property type="molecule type" value="Genomic_DNA"/>
</dbReference>
<name>A0A8J5ZZG2_GALPY</name>
<dbReference type="CDD" id="cd21459">
    <property type="entry name" value="DLC-like_TCTEX1D2"/>
    <property type="match status" value="1"/>
</dbReference>
<evidence type="ECO:0000313" key="3">
    <source>
        <dbReference type="EMBL" id="KAG8511018.1"/>
    </source>
</evidence>
<protein>
    <submittedName>
        <fullName evidence="3">Tctex1 domain-containing protein 2</fullName>
    </submittedName>
</protein>
<dbReference type="OrthoDB" id="10260741at2759"/>